<evidence type="ECO:0000313" key="3">
    <source>
        <dbReference type="Proteomes" id="UP000630135"/>
    </source>
</evidence>
<proteinExistence type="predicted"/>
<dbReference type="RefSeq" id="WP_017871193.1">
    <property type="nucleotide sequence ID" value="NZ_BMLZ01000043.1"/>
</dbReference>
<keyword evidence="3" id="KW-1185">Reference proteome</keyword>
<comment type="caution">
    <text evidence="1">The sequence shown here is derived from an EMBL/GenBank/DDBJ whole genome shotgun (WGS) entry which is preliminary data.</text>
</comment>
<evidence type="ECO:0000313" key="2">
    <source>
        <dbReference type="EMBL" id="GGP30917.1"/>
    </source>
</evidence>
<organism evidence="1 4">
    <name type="scientific">Deinococcus wulumuqiensis</name>
    <dbReference type="NCBI Taxonomy" id="980427"/>
    <lineage>
        <taxon>Bacteria</taxon>
        <taxon>Thermotogati</taxon>
        <taxon>Deinococcota</taxon>
        <taxon>Deinococci</taxon>
        <taxon>Deinococcales</taxon>
        <taxon>Deinococcaceae</taxon>
        <taxon>Deinococcus</taxon>
    </lineage>
</organism>
<name>A0AAV4KAD6_9DEIO</name>
<reference evidence="3" key="3">
    <citation type="journal article" date="2019" name="Int. J. Syst. Evol. Microbiol.">
        <title>The Global Catalogue of Microorganisms (GCM) 10K type strain sequencing project: providing services to taxonomists for standard genome sequencing and annotation.</title>
        <authorList>
            <consortium name="The Broad Institute Genomics Platform"/>
            <consortium name="The Broad Institute Genome Sequencing Center for Infectious Disease"/>
            <person name="Wu L."/>
            <person name="Ma J."/>
        </authorList>
    </citation>
    <scope>NUCLEOTIDE SEQUENCE [LARGE SCALE GENOMIC DNA]</scope>
    <source>
        <strain evidence="3">CGMCC 1.8884</strain>
    </source>
</reference>
<accession>A0AAV4KAD6</accession>
<evidence type="ECO:0000313" key="1">
    <source>
        <dbReference type="EMBL" id="GGI91034.1"/>
    </source>
</evidence>
<reference evidence="2" key="1">
    <citation type="journal article" date="2014" name="Int. J. Syst. Evol. Microbiol.">
        <title>Complete genome of a new Firmicutes species belonging to the dominant human colonic microbiota ('Ruminococcus bicirculans') reveals two chromosomes and a selective capacity to utilize plant glucans.</title>
        <authorList>
            <consortium name="NISC Comparative Sequencing Program"/>
            <person name="Wegmann U."/>
            <person name="Louis P."/>
            <person name="Goesmann A."/>
            <person name="Henrissat B."/>
            <person name="Duncan S.H."/>
            <person name="Flint H.J."/>
        </authorList>
    </citation>
    <scope>NUCLEOTIDE SEQUENCE</scope>
    <source>
        <strain evidence="2">CGMCC 1.8884</strain>
    </source>
</reference>
<gene>
    <name evidence="2" type="ORF">GCM10008021_25680</name>
    <name evidence="1" type="ORF">GCM10010914_26760</name>
</gene>
<dbReference type="Proteomes" id="UP000652720">
    <property type="component" value="Unassembled WGS sequence"/>
</dbReference>
<dbReference type="Proteomes" id="UP000630135">
    <property type="component" value="Unassembled WGS sequence"/>
</dbReference>
<sequence>MLWLFLGIFGPPLAVGFFFARRQARLDRAMDAMDDSRREAGYVGPHVPGPY</sequence>
<protein>
    <submittedName>
        <fullName evidence="1">Uncharacterized protein</fullName>
    </submittedName>
</protein>
<reference evidence="1" key="2">
    <citation type="journal article" date="2014" name="Int. J. Syst. Evol. Microbiol.">
        <title>Complete genome sequence of Corynebacterium casei LMG S-19264T (=DSM 44701T), isolated from a smear-ripened cheese.</title>
        <authorList>
            <consortium name="US DOE Joint Genome Institute (JGI-PGF)"/>
            <person name="Walter F."/>
            <person name="Albersmeier A."/>
            <person name="Kalinowski J."/>
            <person name="Ruckert C."/>
        </authorList>
    </citation>
    <scope>NUCLEOTIDE SEQUENCE</scope>
    <source>
        <strain evidence="1">CGMCC 1.8885</strain>
    </source>
</reference>
<evidence type="ECO:0000313" key="4">
    <source>
        <dbReference type="Proteomes" id="UP000652720"/>
    </source>
</evidence>
<dbReference type="AlphaFoldDB" id="A0AAV4KAD6"/>
<dbReference type="GeneID" id="59166325"/>
<reference evidence="1" key="4">
    <citation type="submission" date="2023-08" db="EMBL/GenBank/DDBJ databases">
        <authorList>
            <person name="Sun Q."/>
            <person name="Zhou Y."/>
        </authorList>
    </citation>
    <scope>NUCLEOTIDE SEQUENCE</scope>
    <source>
        <strain evidence="2">CGMCC 1.8884</strain>
        <strain evidence="1">CGMCC 1.8885</strain>
    </source>
</reference>
<dbReference type="EMBL" id="BMLZ01000043">
    <property type="protein sequence ID" value="GGP30917.1"/>
    <property type="molecule type" value="Genomic_DNA"/>
</dbReference>
<dbReference type="EMBL" id="BMMA01000035">
    <property type="protein sequence ID" value="GGI91034.1"/>
    <property type="molecule type" value="Genomic_DNA"/>
</dbReference>